<evidence type="ECO:0000313" key="6">
    <source>
        <dbReference type="EMBL" id="QES55713.1"/>
    </source>
</evidence>
<dbReference type="InterPro" id="IPR001242">
    <property type="entry name" value="Condensation_dom"/>
</dbReference>
<dbReference type="Gene3D" id="3.40.50.980">
    <property type="match status" value="2"/>
</dbReference>
<dbReference type="PROSITE" id="PS00012">
    <property type="entry name" value="PHOSPHOPANTETHEINE"/>
    <property type="match status" value="1"/>
</dbReference>
<dbReference type="Gene3D" id="1.10.1200.10">
    <property type="entry name" value="ACP-like"/>
    <property type="match status" value="1"/>
</dbReference>
<dbReference type="InterPro" id="IPR020806">
    <property type="entry name" value="PKS_PP-bd"/>
</dbReference>
<evidence type="ECO:0000259" key="5">
    <source>
        <dbReference type="PROSITE" id="PS50075"/>
    </source>
</evidence>
<proteinExistence type="inferred from homology"/>
<dbReference type="CDD" id="cd19540">
    <property type="entry name" value="LCL_NRPS-like"/>
    <property type="match status" value="1"/>
</dbReference>
<dbReference type="InterPro" id="IPR020845">
    <property type="entry name" value="AMP-binding_CS"/>
</dbReference>
<protein>
    <recommendedName>
        <fullName evidence="5">Carrier domain-containing protein</fullName>
    </recommendedName>
</protein>
<dbReference type="FunFam" id="2.30.38.10:FF:000001">
    <property type="entry name" value="Non-ribosomal peptide synthetase PvdI"/>
    <property type="match status" value="1"/>
</dbReference>
<dbReference type="FunFam" id="3.30.300.30:FF:000010">
    <property type="entry name" value="Enterobactin synthetase component F"/>
    <property type="match status" value="1"/>
</dbReference>
<dbReference type="Pfam" id="PF00668">
    <property type="entry name" value="Condensation"/>
    <property type="match status" value="1"/>
</dbReference>
<evidence type="ECO:0000256" key="4">
    <source>
        <dbReference type="ARBA" id="ARBA00022553"/>
    </source>
</evidence>
<sequence length="1042" mass="112324">MRDSLSLHGRFREHAGRTPDAVAVRSAGRRLTYRELDRRSDALAHVLIGLGVSRETPVAVLTDRTVDVLVAFLGVLKAGGCYVPLHPGFPTERAEWIIRRTGAGILLTDAVMAARTSPAGDFTVVRVDDPELYEAAPGPVAAVCEPGQLAYVMFTSGSTGLPKGVAVTHRDVLDLVDDSMFATGHHERVLMIVPYAFDASLHGLWMPLLRGGTSVIAAADDVSAARLRELFESEEITSLEMPAGLFRTIAETAPETFHGLREVSTGGDVISPVAVRRVLRACPGTVVRATYGPTETTLYATHHAFTDAAQVADRVPMGRPLDGTRTYVLDGQLAPVPVGTPGELYIAGTGLARGYLHRPGLTAERFVADPHGPAGSRMYRTGDIVCRNPEGLIEFLGRTDDQVKIRGFRVEPGEIETVLSTFPGVSQVVVTARETNGDKTLVAYLVGDGPVDTGALRGHAGASLPAYMVPAAFVALDAFPLTPNGKVDYRALPAPEFTAAGAYRAPRTPDEEKLCALFAEVLGTTRVGIDDSFFDLGGHSLLVTRLIGRIRSAFDTDVSVRLFFGAPTVAALLPVLRAQDPGSRRPVLARQERPARVPLSTAQHRMWFLEQWGGPSSLYNLPVVLRLTGDLDRDALREAVRDVIVRHESLRTVVGEAQGEPYQVVLGPDELRLTLPVTEVDEADLDAAVREAGSRPFDLRADPSLRAELFTWAAREHVLLLTLHHIASDGWSKAPLSRDLASAYAARRAGRAPAWTELPVQYADYTLWQHTLLGDPGSPDSLAGRQLAYWKDALEGAPDEIALPFDRPRPADSTHRGAALPLRLDAELLTSVVELARGSDTTPFMVLQAALAAALHRLGAGDDILLGSVVAGRGNTALEDLVGFFVNTVVLRTDLSGDPSFGELLARVRETDLAAYSHQDVPFEQVVAAVNPGRSLSRHPLFQVMLVLQNVSGYEFTVPGLEVSVVEEATSTSKFDLLLSITEQYDDRRRPVGATGYVEYDTALFDASTVERIRDLFVSLLTAAVADPGQRVSAPRPLAPTG</sequence>
<dbReference type="Gene3D" id="3.30.300.30">
    <property type="match status" value="1"/>
</dbReference>
<feature type="domain" description="Carrier" evidence="5">
    <location>
        <begin position="505"/>
        <end position="580"/>
    </location>
</feature>
<dbReference type="InterPro" id="IPR006162">
    <property type="entry name" value="Ppantetheine_attach_site"/>
</dbReference>
<dbReference type="Gene3D" id="3.30.559.10">
    <property type="entry name" value="Chloramphenicol acetyltransferase-like domain"/>
    <property type="match status" value="1"/>
</dbReference>
<organism evidence="6 7">
    <name type="scientific">Streptomyces venezuelae</name>
    <dbReference type="NCBI Taxonomy" id="54571"/>
    <lineage>
        <taxon>Bacteria</taxon>
        <taxon>Bacillati</taxon>
        <taxon>Actinomycetota</taxon>
        <taxon>Actinomycetes</taxon>
        <taxon>Kitasatosporales</taxon>
        <taxon>Streptomycetaceae</taxon>
        <taxon>Streptomyces</taxon>
    </lineage>
</organism>
<dbReference type="RefSeq" id="WP_150258396.1">
    <property type="nucleotide sequence ID" value="NZ_CP029189.1"/>
</dbReference>
<evidence type="ECO:0000256" key="1">
    <source>
        <dbReference type="ARBA" id="ARBA00001957"/>
    </source>
</evidence>
<dbReference type="Gene3D" id="2.30.38.10">
    <property type="entry name" value="Luciferase, Domain 3"/>
    <property type="match status" value="1"/>
</dbReference>
<dbReference type="PANTHER" id="PTHR45527:SF1">
    <property type="entry name" value="FATTY ACID SYNTHASE"/>
    <property type="match status" value="1"/>
</dbReference>
<dbReference type="SUPFAM" id="SSF56801">
    <property type="entry name" value="Acetyl-CoA synthetase-like"/>
    <property type="match status" value="1"/>
</dbReference>
<dbReference type="Gene3D" id="3.30.559.30">
    <property type="entry name" value="Nonribosomal peptide synthetase, condensation domain"/>
    <property type="match status" value="1"/>
</dbReference>
<dbReference type="GO" id="GO:0017000">
    <property type="term" value="P:antibiotic biosynthetic process"/>
    <property type="evidence" value="ECO:0007669"/>
    <property type="project" value="UniProtKB-ARBA"/>
</dbReference>
<keyword evidence="4" id="KW-0597">Phosphoprotein</keyword>
<dbReference type="Proteomes" id="UP000324101">
    <property type="component" value="Chromosome"/>
</dbReference>
<evidence type="ECO:0000313" key="7">
    <source>
        <dbReference type="Proteomes" id="UP000324101"/>
    </source>
</evidence>
<dbReference type="NCBIfam" id="TIGR01733">
    <property type="entry name" value="AA-adenyl-dom"/>
    <property type="match status" value="1"/>
</dbReference>
<dbReference type="InterPro" id="IPR000873">
    <property type="entry name" value="AMP-dep_synth/lig_dom"/>
</dbReference>
<dbReference type="EMBL" id="CP029189">
    <property type="protein sequence ID" value="QES55713.1"/>
    <property type="molecule type" value="Genomic_DNA"/>
</dbReference>
<dbReference type="SUPFAM" id="SSF52777">
    <property type="entry name" value="CoA-dependent acyltransferases"/>
    <property type="match status" value="2"/>
</dbReference>
<comment type="similarity">
    <text evidence="2">Belongs to the ATP-dependent AMP-binding enzyme family.</text>
</comment>
<dbReference type="GO" id="GO:0043041">
    <property type="term" value="P:amino acid activation for nonribosomal peptide biosynthetic process"/>
    <property type="evidence" value="ECO:0007669"/>
    <property type="project" value="TreeGrafter"/>
</dbReference>
<dbReference type="OrthoDB" id="2472181at2"/>
<dbReference type="SUPFAM" id="SSF47336">
    <property type="entry name" value="ACP-like"/>
    <property type="match status" value="1"/>
</dbReference>
<gene>
    <name evidence="6" type="ORF">DEJ51_17300</name>
</gene>
<dbReference type="InterPro" id="IPR036736">
    <property type="entry name" value="ACP-like_sf"/>
</dbReference>
<dbReference type="AlphaFoldDB" id="A0A5P2DLR3"/>
<dbReference type="GO" id="GO:0008610">
    <property type="term" value="P:lipid biosynthetic process"/>
    <property type="evidence" value="ECO:0007669"/>
    <property type="project" value="UniProtKB-ARBA"/>
</dbReference>
<dbReference type="InterPro" id="IPR009081">
    <property type="entry name" value="PP-bd_ACP"/>
</dbReference>
<dbReference type="FunFam" id="1.10.1200.10:FF:000016">
    <property type="entry name" value="Non-ribosomal peptide synthase"/>
    <property type="match status" value="1"/>
</dbReference>
<name>A0A5P2DLR3_STRVZ</name>
<reference evidence="6 7" key="1">
    <citation type="submission" date="2018-05" db="EMBL/GenBank/DDBJ databases">
        <title>Streptomyces venezuelae.</title>
        <authorList>
            <person name="Kim W."/>
            <person name="Lee N."/>
            <person name="Cho B.-K."/>
        </authorList>
    </citation>
    <scope>NUCLEOTIDE SEQUENCE [LARGE SCALE GENOMIC DNA]</scope>
    <source>
        <strain evidence="6 7">ATCC 21018</strain>
    </source>
</reference>
<dbReference type="FunFam" id="3.40.50.980:FF:000001">
    <property type="entry name" value="Non-ribosomal peptide synthetase"/>
    <property type="match status" value="1"/>
</dbReference>
<dbReference type="InterPro" id="IPR045851">
    <property type="entry name" value="AMP-bd_C_sf"/>
</dbReference>
<keyword evidence="3" id="KW-0596">Phosphopantetheine</keyword>
<evidence type="ECO:0000256" key="3">
    <source>
        <dbReference type="ARBA" id="ARBA00022450"/>
    </source>
</evidence>
<dbReference type="InterPro" id="IPR025110">
    <property type="entry name" value="AMP-bd_C"/>
</dbReference>
<dbReference type="GO" id="GO:0072330">
    <property type="term" value="P:monocarboxylic acid biosynthetic process"/>
    <property type="evidence" value="ECO:0007669"/>
    <property type="project" value="UniProtKB-ARBA"/>
</dbReference>
<dbReference type="GO" id="GO:0044550">
    <property type="term" value="P:secondary metabolite biosynthetic process"/>
    <property type="evidence" value="ECO:0007669"/>
    <property type="project" value="TreeGrafter"/>
</dbReference>
<dbReference type="Pfam" id="PF13193">
    <property type="entry name" value="AMP-binding_C"/>
    <property type="match status" value="1"/>
</dbReference>
<dbReference type="PROSITE" id="PS00455">
    <property type="entry name" value="AMP_BINDING"/>
    <property type="match status" value="1"/>
</dbReference>
<comment type="cofactor">
    <cofactor evidence="1">
        <name>pantetheine 4'-phosphate</name>
        <dbReference type="ChEBI" id="CHEBI:47942"/>
    </cofactor>
</comment>
<accession>A0A5P2DLR3</accession>
<dbReference type="PROSITE" id="PS50075">
    <property type="entry name" value="CARRIER"/>
    <property type="match status" value="1"/>
</dbReference>
<dbReference type="SMART" id="SM00823">
    <property type="entry name" value="PKS_PP"/>
    <property type="match status" value="1"/>
</dbReference>
<dbReference type="InterPro" id="IPR023213">
    <property type="entry name" value="CAT-like_dom_sf"/>
</dbReference>
<dbReference type="InterPro" id="IPR010071">
    <property type="entry name" value="AA_adenyl_dom"/>
</dbReference>
<evidence type="ECO:0000256" key="2">
    <source>
        <dbReference type="ARBA" id="ARBA00006432"/>
    </source>
</evidence>
<dbReference type="Pfam" id="PF00501">
    <property type="entry name" value="AMP-binding"/>
    <property type="match status" value="1"/>
</dbReference>
<dbReference type="GO" id="GO:0031177">
    <property type="term" value="F:phosphopantetheine binding"/>
    <property type="evidence" value="ECO:0007669"/>
    <property type="project" value="InterPro"/>
</dbReference>
<dbReference type="CDD" id="cd12117">
    <property type="entry name" value="A_NRPS_Srf_like"/>
    <property type="match status" value="1"/>
</dbReference>
<dbReference type="Pfam" id="PF00550">
    <property type="entry name" value="PP-binding"/>
    <property type="match status" value="1"/>
</dbReference>
<dbReference type="GO" id="GO:0005829">
    <property type="term" value="C:cytosol"/>
    <property type="evidence" value="ECO:0007669"/>
    <property type="project" value="TreeGrafter"/>
</dbReference>
<dbReference type="GO" id="GO:0003824">
    <property type="term" value="F:catalytic activity"/>
    <property type="evidence" value="ECO:0007669"/>
    <property type="project" value="InterPro"/>
</dbReference>
<dbReference type="PANTHER" id="PTHR45527">
    <property type="entry name" value="NONRIBOSOMAL PEPTIDE SYNTHETASE"/>
    <property type="match status" value="1"/>
</dbReference>